<evidence type="ECO:0000313" key="2">
    <source>
        <dbReference type="EMBL" id="EEF57112.1"/>
    </source>
</evidence>
<sequence>MNLSTIFVAVFSVIMIWNIMDWKPGSDEKLLYLPKSKALKILLLIWAITAALSALALLLDFIPSWLFLLITIGFASALQVISVVIREKLRKQNT</sequence>
<keyword evidence="1" id="KW-1133">Transmembrane helix</keyword>
<comment type="caution">
    <text evidence="2">The sequence shown here is derived from an EMBL/GenBank/DDBJ whole genome shotgun (WGS) entry which is preliminary data.</text>
</comment>
<organism evidence="2 3">
    <name type="scientific">Pedosphaera parvula (strain Ellin514)</name>
    <dbReference type="NCBI Taxonomy" id="320771"/>
    <lineage>
        <taxon>Bacteria</taxon>
        <taxon>Pseudomonadati</taxon>
        <taxon>Verrucomicrobiota</taxon>
        <taxon>Pedosphaerae</taxon>
        <taxon>Pedosphaerales</taxon>
        <taxon>Pedosphaeraceae</taxon>
        <taxon>Pedosphaera</taxon>
    </lineage>
</organism>
<keyword evidence="1" id="KW-0472">Membrane</keyword>
<keyword evidence="1" id="KW-0812">Transmembrane</keyword>
<proteinExistence type="predicted"/>
<dbReference type="EMBL" id="ABOX02000085">
    <property type="protein sequence ID" value="EEF57112.1"/>
    <property type="molecule type" value="Genomic_DNA"/>
</dbReference>
<gene>
    <name evidence="2" type="ORF">Cflav_PD0152</name>
</gene>
<evidence type="ECO:0000313" key="3">
    <source>
        <dbReference type="Proteomes" id="UP000003688"/>
    </source>
</evidence>
<evidence type="ECO:0000256" key="1">
    <source>
        <dbReference type="SAM" id="Phobius"/>
    </source>
</evidence>
<feature type="transmembrane region" description="Helical" evidence="1">
    <location>
        <begin position="6"/>
        <end position="22"/>
    </location>
</feature>
<accession>B9XSR0</accession>
<feature type="transmembrane region" description="Helical" evidence="1">
    <location>
        <begin position="65"/>
        <end position="85"/>
    </location>
</feature>
<feature type="transmembrane region" description="Helical" evidence="1">
    <location>
        <begin position="42"/>
        <end position="59"/>
    </location>
</feature>
<name>B9XSR0_PEDPL</name>
<protein>
    <submittedName>
        <fullName evidence="2">Uncharacterized protein</fullName>
    </submittedName>
</protein>
<dbReference type="RefSeq" id="WP_007418843.1">
    <property type="nucleotide sequence ID" value="NZ_ABOX02000085.1"/>
</dbReference>
<dbReference type="STRING" id="320771.Cflav_PD0152"/>
<dbReference type="AlphaFoldDB" id="B9XSR0"/>
<reference evidence="2 3" key="1">
    <citation type="journal article" date="2011" name="J. Bacteriol.">
        <title>Genome sequence of 'Pedosphaera parvula' Ellin514, an aerobic Verrucomicrobial isolate from pasture soil.</title>
        <authorList>
            <person name="Kant R."/>
            <person name="van Passel M.W."/>
            <person name="Sangwan P."/>
            <person name="Palva A."/>
            <person name="Lucas S."/>
            <person name="Copeland A."/>
            <person name="Lapidus A."/>
            <person name="Glavina Del Rio T."/>
            <person name="Dalin E."/>
            <person name="Tice H."/>
            <person name="Bruce D."/>
            <person name="Goodwin L."/>
            <person name="Pitluck S."/>
            <person name="Chertkov O."/>
            <person name="Larimer F.W."/>
            <person name="Land M.L."/>
            <person name="Hauser L."/>
            <person name="Brettin T.S."/>
            <person name="Detter J.C."/>
            <person name="Han S."/>
            <person name="de Vos W.M."/>
            <person name="Janssen P.H."/>
            <person name="Smidt H."/>
        </authorList>
    </citation>
    <scope>NUCLEOTIDE SEQUENCE [LARGE SCALE GENOMIC DNA]</scope>
    <source>
        <strain evidence="2 3">Ellin514</strain>
    </source>
</reference>
<keyword evidence="3" id="KW-1185">Reference proteome</keyword>
<dbReference type="Proteomes" id="UP000003688">
    <property type="component" value="Unassembled WGS sequence"/>
</dbReference>